<organism evidence="5 6">
    <name type="scientific">Chromobacterium violaceum</name>
    <dbReference type="NCBI Taxonomy" id="536"/>
    <lineage>
        <taxon>Bacteria</taxon>
        <taxon>Pseudomonadati</taxon>
        <taxon>Pseudomonadota</taxon>
        <taxon>Betaproteobacteria</taxon>
        <taxon>Neisseriales</taxon>
        <taxon>Chromobacteriaceae</taxon>
        <taxon>Chromobacterium</taxon>
    </lineage>
</organism>
<dbReference type="Pfam" id="PF01476">
    <property type="entry name" value="LysM"/>
    <property type="match status" value="2"/>
</dbReference>
<dbReference type="Proteomes" id="UP000254029">
    <property type="component" value="Unassembled WGS sequence"/>
</dbReference>
<dbReference type="Pfam" id="PF01464">
    <property type="entry name" value="SLT"/>
    <property type="match status" value="1"/>
</dbReference>
<feature type="chain" id="PRO_5044004874" evidence="2">
    <location>
        <begin position="24"/>
        <end position="547"/>
    </location>
</feature>
<feature type="domain" description="LysM" evidence="4">
    <location>
        <begin position="330"/>
        <end position="367"/>
    </location>
</feature>
<sequence>MKRFTPLALAVSLALPFASSALAGPVPSSGVDEAMATGLDMRLMNSSLLRNGDDVWKRVREGFQLDEVNAETVRRQERFYASRPEYFKRTLDRSRKYLFHIMNEVERRGMPTEIALLPMVESAFVPTANSRVGAAGLWQFMPATGRHYGLEQTWWYDGRRDVTDATRAALDYLQNLYAQFGDWNLALAAYNWGEGNLARAIAKAQASGIEPTYENIRLPNETRNYVPKLLAVRNILLNPEKFGVHLDKFPNKPYFVAVSTGKHMNIDIAAKLAGISVAEFKELNPAFNLPVFAYKAGRQMLLPASKVDKFQANLDKWSKPLLTWEVYMPKSDESVGAVASDHGMSAGQLLAANRISGGTLKAGQPVLVAMNKPLNDGQSFESVDTLIGDAPASAGVTMIAQAAPAQTATPTAEARTAAALVAIAAEDSAAARSLATRDLGNNTVASDDVLYSISRHFGVTYNNIQRIKRSAGIQSNEGFLRAARHRQRHPGRLFDLVEARHQEALQLANGVAHKRLSLLVAEALQIGGDLDHDEDWTALTPVGIPAL</sequence>
<dbReference type="PANTHER" id="PTHR37423">
    <property type="entry name" value="SOLUBLE LYTIC MUREIN TRANSGLYCOSYLASE-RELATED"/>
    <property type="match status" value="1"/>
</dbReference>
<dbReference type="CDD" id="cd16894">
    <property type="entry name" value="MltD-like"/>
    <property type="match status" value="1"/>
</dbReference>
<feature type="domain" description="Transglycosylase SLT" evidence="3">
    <location>
        <begin position="103"/>
        <end position="209"/>
    </location>
</feature>
<feature type="domain" description="LysM" evidence="4">
    <location>
        <begin position="443"/>
        <end position="466"/>
    </location>
</feature>
<comment type="similarity">
    <text evidence="1">Belongs to the transglycosylase Slt family.</text>
</comment>
<protein>
    <submittedName>
        <fullName evidence="5">Membrane-bound lytic murein transglycosylase D</fullName>
        <ecNumber evidence="5">4.2.2.-</ecNumber>
    </submittedName>
</protein>
<dbReference type="PANTHER" id="PTHR37423:SF2">
    <property type="entry name" value="MEMBRANE-BOUND LYTIC MUREIN TRANSGLYCOSYLASE C"/>
    <property type="match status" value="1"/>
</dbReference>
<evidence type="ECO:0000313" key="6">
    <source>
        <dbReference type="Proteomes" id="UP000254029"/>
    </source>
</evidence>
<evidence type="ECO:0000259" key="4">
    <source>
        <dbReference type="Pfam" id="PF01476"/>
    </source>
</evidence>
<dbReference type="GO" id="GO:0008933">
    <property type="term" value="F:peptidoglycan lytic transglycosylase activity"/>
    <property type="evidence" value="ECO:0007669"/>
    <property type="project" value="InterPro"/>
</dbReference>
<evidence type="ECO:0000313" key="5">
    <source>
        <dbReference type="EMBL" id="SUX31443.1"/>
    </source>
</evidence>
<dbReference type="SUPFAM" id="SSF53955">
    <property type="entry name" value="Lysozyme-like"/>
    <property type="match status" value="1"/>
</dbReference>
<dbReference type="InterPro" id="IPR018392">
    <property type="entry name" value="LysM"/>
</dbReference>
<proteinExistence type="inferred from homology"/>
<evidence type="ECO:0000256" key="2">
    <source>
        <dbReference type="SAM" id="SignalP"/>
    </source>
</evidence>
<dbReference type="EC" id="4.2.2.-" evidence="5"/>
<dbReference type="PROSITE" id="PS00922">
    <property type="entry name" value="TRANSGLYCOSYLASE"/>
    <property type="match status" value="1"/>
</dbReference>
<dbReference type="EMBL" id="UIGR01000001">
    <property type="protein sequence ID" value="SUX31443.1"/>
    <property type="molecule type" value="Genomic_DNA"/>
</dbReference>
<dbReference type="RefSeq" id="WP_258865213.1">
    <property type="nucleotide sequence ID" value="NZ_UIGR01000001.1"/>
</dbReference>
<evidence type="ECO:0000259" key="3">
    <source>
        <dbReference type="Pfam" id="PF01464"/>
    </source>
</evidence>
<dbReference type="AlphaFoldDB" id="A0AAX2M4S9"/>
<evidence type="ECO:0000256" key="1">
    <source>
        <dbReference type="ARBA" id="ARBA00007734"/>
    </source>
</evidence>
<comment type="caution">
    <text evidence="5">The sequence shown here is derived from an EMBL/GenBank/DDBJ whole genome shotgun (WGS) entry which is preliminary data.</text>
</comment>
<feature type="signal peptide" evidence="2">
    <location>
        <begin position="1"/>
        <end position="23"/>
    </location>
</feature>
<keyword evidence="5" id="KW-0456">Lyase</keyword>
<reference evidence="5 6" key="1">
    <citation type="submission" date="2018-06" db="EMBL/GenBank/DDBJ databases">
        <authorList>
            <consortium name="Pathogen Informatics"/>
            <person name="Doyle S."/>
        </authorList>
    </citation>
    <scope>NUCLEOTIDE SEQUENCE [LARGE SCALE GENOMIC DNA]</scope>
    <source>
        <strain evidence="5 6">NCTC8684</strain>
    </source>
</reference>
<name>A0AAX2M4S9_CHRVL</name>
<accession>A0AAX2M4S9</accession>
<dbReference type="InterPro" id="IPR000189">
    <property type="entry name" value="Transglyc_AS"/>
</dbReference>
<dbReference type="InterPro" id="IPR023346">
    <property type="entry name" value="Lysozyme-like_dom_sf"/>
</dbReference>
<dbReference type="GO" id="GO:0000270">
    <property type="term" value="P:peptidoglycan metabolic process"/>
    <property type="evidence" value="ECO:0007669"/>
    <property type="project" value="InterPro"/>
</dbReference>
<dbReference type="Gene3D" id="1.10.530.10">
    <property type="match status" value="1"/>
</dbReference>
<gene>
    <name evidence="5" type="primary">mltD_2</name>
    <name evidence="5" type="ORF">NCTC8684_00483</name>
</gene>
<keyword evidence="2" id="KW-0732">Signal</keyword>
<dbReference type="GO" id="GO:0016020">
    <property type="term" value="C:membrane"/>
    <property type="evidence" value="ECO:0007669"/>
    <property type="project" value="InterPro"/>
</dbReference>
<dbReference type="InterPro" id="IPR008258">
    <property type="entry name" value="Transglycosylase_SLT_dom_1"/>
</dbReference>